<evidence type="ECO:0000313" key="2">
    <source>
        <dbReference type="EMBL" id="CDI77343.1"/>
    </source>
</evidence>
<feature type="compositionally biased region" description="Acidic residues" evidence="1">
    <location>
        <begin position="65"/>
        <end position="89"/>
    </location>
</feature>
<reference evidence="2" key="1">
    <citation type="submission" date="2013-10" db="EMBL/GenBank/DDBJ databases">
        <title>Genomic analysis of the causative agents of coccidiosis in chickens.</title>
        <authorList>
            <person name="Reid A.J."/>
            <person name="Blake D."/>
            <person name="Billington K."/>
            <person name="Browne H."/>
            <person name="Dunn M."/>
            <person name="Hung S."/>
            <person name="Kawahara F."/>
            <person name="Miranda-Saavedra D."/>
            <person name="Mourier T."/>
            <person name="Nagra H."/>
            <person name="Otto T.D."/>
            <person name="Rawlings N."/>
            <person name="Sanchez A."/>
            <person name="Sanders M."/>
            <person name="Subramaniam C."/>
            <person name="Tay Y."/>
            <person name="Dear P."/>
            <person name="Doerig C."/>
            <person name="Gruber A."/>
            <person name="Parkinson J."/>
            <person name="Shirley M."/>
            <person name="Wan K.L."/>
            <person name="Berriman M."/>
            <person name="Tomley F."/>
            <person name="Pain A."/>
        </authorList>
    </citation>
    <scope>NUCLEOTIDE SEQUENCE [LARGE SCALE GENOMIC DNA]</scope>
    <source>
        <strain evidence="2">Houghton</strain>
    </source>
</reference>
<reference evidence="2" key="2">
    <citation type="submission" date="2013-10" db="EMBL/GenBank/DDBJ databases">
        <authorList>
            <person name="Aslett M."/>
        </authorList>
    </citation>
    <scope>NUCLEOTIDE SEQUENCE [LARGE SCALE GENOMIC DNA]</scope>
    <source>
        <strain evidence="2">Houghton</strain>
    </source>
</reference>
<dbReference type="EMBL" id="HG670629">
    <property type="protein sequence ID" value="CDI77343.1"/>
    <property type="molecule type" value="Genomic_DNA"/>
</dbReference>
<keyword evidence="3" id="KW-1185">Reference proteome</keyword>
<sequence>MISSVCWVPRGRSSQSPRSCILEEQDMAELLQQQQQQQSSSSSSSSKKEQRKKQQQLLRQQAAAEDGESDEANSDHSMEEDEDEDEDEGLLNGVFGVLSSDGPAALTDKQARLSAADEAEDEAANKILATDLVLVAAAAEADFSTLEVAGVFLFV</sequence>
<accession>U6GDB2</accession>
<protein>
    <submittedName>
        <fullName evidence="2">Uncharacterized protein</fullName>
    </submittedName>
</protein>
<organism evidence="2 3">
    <name type="scientific">Eimeria acervulina</name>
    <name type="common">Coccidian parasite</name>
    <dbReference type="NCBI Taxonomy" id="5801"/>
    <lineage>
        <taxon>Eukaryota</taxon>
        <taxon>Sar</taxon>
        <taxon>Alveolata</taxon>
        <taxon>Apicomplexa</taxon>
        <taxon>Conoidasida</taxon>
        <taxon>Coccidia</taxon>
        <taxon>Eucoccidiorida</taxon>
        <taxon>Eimeriorina</taxon>
        <taxon>Eimeriidae</taxon>
        <taxon>Eimeria</taxon>
    </lineage>
</organism>
<proteinExistence type="predicted"/>
<evidence type="ECO:0000256" key="1">
    <source>
        <dbReference type="SAM" id="MobiDB-lite"/>
    </source>
</evidence>
<gene>
    <name evidence="2" type="ORF">EAH_00063230</name>
</gene>
<dbReference type="GeneID" id="25274393"/>
<dbReference type="RefSeq" id="XP_013252288.1">
    <property type="nucleotide sequence ID" value="XM_013396834.1"/>
</dbReference>
<dbReference type="AlphaFoldDB" id="U6GDB2"/>
<evidence type="ECO:0000313" key="3">
    <source>
        <dbReference type="Proteomes" id="UP000018050"/>
    </source>
</evidence>
<dbReference type="VEuPathDB" id="ToxoDB:EAH_00063230"/>
<name>U6GDB2_EIMAC</name>
<feature type="compositionally biased region" description="Low complexity" evidence="1">
    <location>
        <begin position="29"/>
        <end position="45"/>
    </location>
</feature>
<feature type="region of interest" description="Disordered" evidence="1">
    <location>
        <begin position="1"/>
        <end position="97"/>
    </location>
</feature>
<dbReference type="Proteomes" id="UP000018050">
    <property type="component" value="Unassembled WGS sequence"/>
</dbReference>